<dbReference type="UniPathway" id="UPA00299"/>
<organism evidence="3">
    <name type="scientific">Eiseniibacteriota bacterium</name>
    <dbReference type="NCBI Taxonomy" id="2212470"/>
    <lineage>
        <taxon>Bacteria</taxon>
        <taxon>Candidatus Eiseniibacteriota</taxon>
    </lineage>
</organism>
<dbReference type="Pfam" id="PF02358">
    <property type="entry name" value="Trehalose_PPase"/>
    <property type="match status" value="1"/>
</dbReference>
<dbReference type="Proteomes" id="UP000886069">
    <property type="component" value="Unassembled WGS sequence"/>
</dbReference>
<comment type="caution">
    <text evidence="3">The sequence shown here is derived from an EMBL/GenBank/DDBJ whole genome shotgun (WGS) entry which is preliminary data.</text>
</comment>
<sequence length="221" mass="23411">VPYPGIREILADALSSADCRTVIVSGRSISDLLPLLGIEKGIEIWGCHGWERRGPAGDYMGPELGSDVLALLDKAASMATEAGFGESLEIKAACVAIHWRGLDDRNKAALKDTVGAGWLGLSEGTELEVHPFNGGLELRPAGMDKGVVVERLLSETGGAAAYLGDDLTDEDAFRAISGRGIGVLVRPVLRKTAADIWLVPPGELLSFLGRWIESCGGRYGK</sequence>
<accession>A0A7V2F3U4</accession>
<dbReference type="GO" id="GO:0046872">
    <property type="term" value="F:metal ion binding"/>
    <property type="evidence" value="ECO:0007669"/>
    <property type="project" value="UniProtKB-KW"/>
</dbReference>
<evidence type="ECO:0000313" key="3">
    <source>
        <dbReference type="EMBL" id="HER43863.1"/>
    </source>
</evidence>
<dbReference type="Gene3D" id="3.30.70.1020">
    <property type="entry name" value="Trehalose-6-phosphate phosphatase related protein, domain 2"/>
    <property type="match status" value="1"/>
</dbReference>
<dbReference type="PANTHER" id="PTHR43768:SF3">
    <property type="entry name" value="TREHALOSE 6-PHOSPHATE PHOSPHATASE"/>
    <property type="match status" value="1"/>
</dbReference>
<dbReference type="EMBL" id="DSEC01000377">
    <property type="protein sequence ID" value="HER43863.1"/>
    <property type="molecule type" value="Genomic_DNA"/>
</dbReference>
<dbReference type="PANTHER" id="PTHR43768">
    <property type="entry name" value="TREHALOSE 6-PHOSPHATE PHOSPHATASE"/>
    <property type="match status" value="1"/>
</dbReference>
<dbReference type="InterPro" id="IPR023214">
    <property type="entry name" value="HAD_sf"/>
</dbReference>
<keyword evidence="2" id="KW-0479">Metal-binding</keyword>
<feature type="non-terminal residue" evidence="3">
    <location>
        <position position="1"/>
    </location>
</feature>
<comment type="similarity">
    <text evidence="2">Belongs to the trehalose phosphatase family.</text>
</comment>
<comment type="function">
    <text evidence="2">Removes the phosphate from trehalose 6-phosphate to produce free trehalose.</text>
</comment>
<dbReference type="NCBIfam" id="TIGR00685">
    <property type="entry name" value="T6PP"/>
    <property type="match status" value="1"/>
</dbReference>
<evidence type="ECO:0000256" key="2">
    <source>
        <dbReference type="RuleBase" id="RU361117"/>
    </source>
</evidence>
<reference evidence="3" key="1">
    <citation type="journal article" date="2020" name="mSystems">
        <title>Genome- and Community-Level Interaction Insights into Carbon Utilization and Element Cycling Functions of Hydrothermarchaeota in Hydrothermal Sediment.</title>
        <authorList>
            <person name="Zhou Z."/>
            <person name="Liu Y."/>
            <person name="Xu W."/>
            <person name="Pan J."/>
            <person name="Luo Z.H."/>
            <person name="Li M."/>
        </authorList>
    </citation>
    <scope>NUCLEOTIDE SEQUENCE [LARGE SCALE GENOMIC DNA]</scope>
    <source>
        <strain evidence="3">SpSt-1233</strain>
    </source>
</reference>
<comment type="pathway">
    <text evidence="2">Glycan biosynthesis; trehalose biosynthesis.</text>
</comment>
<keyword evidence="2" id="KW-0460">Magnesium</keyword>
<proteinExistence type="inferred from homology"/>
<dbReference type="SUPFAM" id="SSF56784">
    <property type="entry name" value="HAD-like"/>
    <property type="match status" value="1"/>
</dbReference>
<name>A0A7V2F3U4_UNCEI</name>
<keyword evidence="1 2" id="KW-0378">Hydrolase</keyword>
<dbReference type="InterPro" id="IPR003337">
    <property type="entry name" value="Trehalose_PPase"/>
</dbReference>
<dbReference type="InterPro" id="IPR044651">
    <property type="entry name" value="OTSB-like"/>
</dbReference>
<dbReference type="EC" id="3.1.3.12" evidence="2"/>
<comment type="cofactor">
    <cofactor evidence="2">
        <name>Mg(2+)</name>
        <dbReference type="ChEBI" id="CHEBI:18420"/>
    </cofactor>
</comment>
<dbReference type="Gene3D" id="3.40.50.1000">
    <property type="entry name" value="HAD superfamily/HAD-like"/>
    <property type="match status" value="1"/>
</dbReference>
<dbReference type="GO" id="GO:0004805">
    <property type="term" value="F:trehalose-phosphatase activity"/>
    <property type="evidence" value="ECO:0007669"/>
    <property type="project" value="UniProtKB-EC"/>
</dbReference>
<dbReference type="AlphaFoldDB" id="A0A7V2F3U4"/>
<evidence type="ECO:0000256" key="1">
    <source>
        <dbReference type="ARBA" id="ARBA00022801"/>
    </source>
</evidence>
<protein>
    <recommendedName>
        <fullName evidence="2">Trehalose 6-phosphate phosphatase</fullName>
        <ecNumber evidence="2">3.1.3.12</ecNumber>
    </recommendedName>
</protein>
<dbReference type="GO" id="GO:0005992">
    <property type="term" value="P:trehalose biosynthetic process"/>
    <property type="evidence" value="ECO:0007669"/>
    <property type="project" value="UniProtKB-UniPathway"/>
</dbReference>
<dbReference type="InterPro" id="IPR036412">
    <property type="entry name" value="HAD-like_sf"/>
</dbReference>
<comment type="catalytic activity">
    <reaction evidence="2">
        <text>alpha,alpha-trehalose 6-phosphate + H2O = alpha,alpha-trehalose + phosphate</text>
        <dbReference type="Rhea" id="RHEA:23420"/>
        <dbReference type="ChEBI" id="CHEBI:15377"/>
        <dbReference type="ChEBI" id="CHEBI:16551"/>
        <dbReference type="ChEBI" id="CHEBI:43474"/>
        <dbReference type="ChEBI" id="CHEBI:58429"/>
        <dbReference type="EC" id="3.1.3.12"/>
    </reaction>
</comment>
<gene>
    <name evidence="3" type="primary">otsB</name>
    <name evidence="3" type="ORF">ENO08_05335</name>
</gene>